<evidence type="ECO:0000313" key="2">
    <source>
        <dbReference type="Proteomes" id="UP001207468"/>
    </source>
</evidence>
<gene>
    <name evidence="1" type="ORF">F5148DRAFT_981816</name>
</gene>
<comment type="caution">
    <text evidence="1">The sequence shown here is derived from an EMBL/GenBank/DDBJ whole genome shotgun (WGS) entry which is preliminary data.</text>
</comment>
<dbReference type="Proteomes" id="UP001207468">
    <property type="component" value="Unassembled WGS sequence"/>
</dbReference>
<name>A0ACC0U638_9AGAM</name>
<evidence type="ECO:0000313" key="1">
    <source>
        <dbReference type="EMBL" id="KAI9507139.1"/>
    </source>
</evidence>
<dbReference type="EMBL" id="JAGFNK010000139">
    <property type="protein sequence ID" value="KAI9507139.1"/>
    <property type="molecule type" value="Genomic_DNA"/>
</dbReference>
<organism evidence="1 2">
    <name type="scientific">Russula earlei</name>
    <dbReference type="NCBI Taxonomy" id="71964"/>
    <lineage>
        <taxon>Eukaryota</taxon>
        <taxon>Fungi</taxon>
        <taxon>Dikarya</taxon>
        <taxon>Basidiomycota</taxon>
        <taxon>Agaricomycotina</taxon>
        <taxon>Agaricomycetes</taxon>
        <taxon>Russulales</taxon>
        <taxon>Russulaceae</taxon>
        <taxon>Russula</taxon>
    </lineage>
</organism>
<proteinExistence type="predicted"/>
<feature type="non-terminal residue" evidence="1">
    <location>
        <position position="1"/>
    </location>
</feature>
<reference evidence="1" key="1">
    <citation type="submission" date="2021-03" db="EMBL/GenBank/DDBJ databases">
        <title>Evolutionary priming and transition to the ectomycorrhizal habit in an iconic lineage of mushroom-forming fungi: is preadaptation a requirement?</title>
        <authorList>
            <consortium name="DOE Joint Genome Institute"/>
            <person name="Looney B.P."/>
            <person name="Miyauchi S."/>
            <person name="Morin E."/>
            <person name="Drula E."/>
            <person name="Courty P.E."/>
            <person name="Chicoki N."/>
            <person name="Fauchery L."/>
            <person name="Kohler A."/>
            <person name="Kuo A."/>
            <person name="LaButti K."/>
            <person name="Pangilinan J."/>
            <person name="Lipzen A."/>
            <person name="Riley R."/>
            <person name="Andreopoulos W."/>
            <person name="He G."/>
            <person name="Johnson J."/>
            <person name="Barry K.W."/>
            <person name="Grigoriev I.V."/>
            <person name="Nagy L."/>
            <person name="Hibbett D."/>
            <person name="Henrissat B."/>
            <person name="Matheny P.B."/>
            <person name="Labbe J."/>
            <person name="Martin A.F."/>
        </authorList>
    </citation>
    <scope>NUCLEOTIDE SEQUENCE</scope>
    <source>
        <strain evidence="1">BPL698</strain>
    </source>
</reference>
<protein>
    <submittedName>
        <fullName evidence="1">Uncharacterized protein</fullName>
    </submittedName>
</protein>
<keyword evidence="2" id="KW-1185">Reference proteome</keyword>
<accession>A0ACC0U638</accession>
<sequence length="112" mass="12278">GAGIHNLDNVMALDHSVHCLLDQATSMENTYTVRATKETFCFCKANPITFKSPDLPLRNPTHLKIHAACCTVAHLSGAGEYTDKILEDLEDMRVLSKDGSSDRKCALERTAS</sequence>